<feature type="non-terminal residue" evidence="6">
    <location>
        <position position="1"/>
    </location>
</feature>
<evidence type="ECO:0000313" key="7">
    <source>
        <dbReference type="Proteomes" id="UP000736164"/>
    </source>
</evidence>
<dbReference type="SUPFAM" id="SSF54001">
    <property type="entry name" value="Cysteine proteinases"/>
    <property type="match status" value="1"/>
</dbReference>
<comment type="similarity">
    <text evidence="1 5">Belongs to the arylamine N-acetyltransferase family.</text>
</comment>
<proteinExistence type="inferred from homology"/>
<keyword evidence="4 5" id="KW-0012">Acyltransferase</keyword>
<dbReference type="PANTHER" id="PTHR11786">
    <property type="entry name" value="N-HYDROXYARYLAMINE O-ACETYLTRANSFERASE"/>
    <property type="match status" value="1"/>
</dbReference>
<dbReference type="Proteomes" id="UP000736164">
    <property type="component" value="Unassembled WGS sequence"/>
</dbReference>
<name>A0A8J7NIT9_ATRSP</name>
<dbReference type="GO" id="GO:0004060">
    <property type="term" value="F:arylamine N-acetyltransferase activity"/>
    <property type="evidence" value="ECO:0007669"/>
    <property type="project" value="UniProtKB-EC"/>
</dbReference>
<dbReference type="FunFam" id="3.30.2140.20:FF:000001">
    <property type="entry name" value="Arylamine N-acetyltransferase 1"/>
    <property type="match status" value="1"/>
</dbReference>
<evidence type="ECO:0000256" key="5">
    <source>
        <dbReference type="RuleBase" id="RU003452"/>
    </source>
</evidence>
<dbReference type="Gene3D" id="3.30.2140.20">
    <property type="match status" value="1"/>
</dbReference>
<evidence type="ECO:0000256" key="2">
    <source>
        <dbReference type="ARBA" id="ARBA00012701"/>
    </source>
</evidence>
<feature type="non-terminal residue" evidence="6">
    <location>
        <position position="287"/>
    </location>
</feature>
<evidence type="ECO:0000256" key="1">
    <source>
        <dbReference type="ARBA" id="ARBA00006547"/>
    </source>
</evidence>
<dbReference type="EC" id="2.3.1.5" evidence="2"/>
<evidence type="ECO:0000256" key="4">
    <source>
        <dbReference type="ARBA" id="ARBA00023315"/>
    </source>
</evidence>
<keyword evidence="7" id="KW-1185">Reference proteome</keyword>
<organism evidence="6 7">
    <name type="scientific">Atractosteus spatula</name>
    <name type="common">Alligator gar</name>
    <name type="synonym">Lepisosteus spatula</name>
    <dbReference type="NCBI Taxonomy" id="7917"/>
    <lineage>
        <taxon>Eukaryota</taxon>
        <taxon>Metazoa</taxon>
        <taxon>Chordata</taxon>
        <taxon>Craniata</taxon>
        <taxon>Vertebrata</taxon>
        <taxon>Euteleostomi</taxon>
        <taxon>Actinopterygii</taxon>
        <taxon>Neopterygii</taxon>
        <taxon>Holostei</taxon>
        <taxon>Semionotiformes</taxon>
        <taxon>Lepisosteidae</taxon>
        <taxon>Atractosteus</taxon>
    </lineage>
</organism>
<dbReference type="AlphaFoldDB" id="A0A8J7NIT9"/>
<dbReference type="Pfam" id="PF00797">
    <property type="entry name" value="Acetyltransf_2"/>
    <property type="match status" value="1"/>
</dbReference>
<evidence type="ECO:0000313" key="6">
    <source>
        <dbReference type="EMBL" id="MBN3313956.1"/>
    </source>
</evidence>
<dbReference type="InterPro" id="IPR053710">
    <property type="entry name" value="Arylamine_NAT_domain_sf"/>
</dbReference>
<dbReference type="PRINTS" id="PR01543">
    <property type="entry name" value="ANATRNSFRASE"/>
</dbReference>
<evidence type="ECO:0000256" key="3">
    <source>
        <dbReference type="ARBA" id="ARBA00022679"/>
    </source>
</evidence>
<dbReference type="EMBL" id="JAAWVO010013367">
    <property type="protein sequence ID" value="MBN3313956.1"/>
    <property type="molecule type" value="Genomic_DNA"/>
</dbReference>
<dbReference type="PANTHER" id="PTHR11786:SF3">
    <property type="entry name" value="ARYLAMINE N-ACETYLTRANSFERASE"/>
    <property type="match status" value="1"/>
</dbReference>
<dbReference type="InterPro" id="IPR038765">
    <property type="entry name" value="Papain-like_cys_pep_sf"/>
</dbReference>
<dbReference type="InterPro" id="IPR001447">
    <property type="entry name" value="Arylamine_N-AcTrfase"/>
</dbReference>
<comment type="caution">
    <text evidence="6">The sequence shown here is derived from an EMBL/GenBank/DDBJ whole genome shotgun (WGS) entry which is preliminary data.</text>
</comment>
<sequence>GRMEAEQYLLRIGCFGQVPPTLATLQLIHHKHLLSVPFENLTIHCGGQILLELPWIYDKIVTQRRGGFCFENNGLFSWLLSQLGFEVTLLSAQVRNSITGRYGPPFDHLIIQVVIEGRRWLCDVGFGAGFQLPLSLETGEPQQQGDGLYRVRHQGETLFLETARENPGEGEGGEGQGAWTELYKFTLQPRRLEEFKAMCWYHQSSPSSIFFCKSLCSLLLPGGRLSYMGRRLITTHSPPGQGGSGMRTVVELSDGEIPAVLRERFGIELPGPLTPKDENIIPPPPIY</sequence>
<reference evidence="6" key="1">
    <citation type="journal article" date="2021" name="Cell">
        <title>Tracing the genetic footprints of vertebrate landing in non-teleost ray-finned fishes.</title>
        <authorList>
            <person name="Bi X."/>
            <person name="Wang K."/>
            <person name="Yang L."/>
            <person name="Pan H."/>
            <person name="Jiang H."/>
            <person name="Wei Q."/>
            <person name="Fang M."/>
            <person name="Yu H."/>
            <person name="Zhu C."/>
            <person name="Cai Y."/>
            <person name="He Y."/>
            <person name="Gan X."/>
            <person name="Zeng H."/>
            <person name="Yu D."/>
            <person name="Zhu Y."/>
            <person name="Jiang H."/>
            <person name="Qiu Q."/>
            <person name="Yang H."/>
            <person name="Zhang Y.E."/>
            <person name="Wang W."/>
            <person name="Zhu M."/>
            <person name="He S."/>
            <person name="Zhang G."/>
        </authorList>
    </citation>
    <scope>NUCLEOTIDE SEQUENCE</scope>
    <source>
        <strain evidence="6">Allg_001</strain>
    </source>
</reference>
<protein>
    <recommendedName>
        <fullName evidence="2">arylamine N-acetyltransferase</fullName>
        <ecNumber evidence="2">2.3.1.5</ecNumber>
    </recommendedName>
</protein>
<gene>
    <name evidence="6" type="primary">Ary2</name>
    <name evidence="6" type="ORF">GTO95_0005208</name>
</gene>
<accession>A0A8J7NIT9</accession>
<keyword evidence="3 5" id="KW-0808">Transferase</keyword>